<evidence type="ECO:0000256" key="1">
    <source>
        <dbReference type="SAM" id="Phobius"/>
    </source>
</evidence>
<gene>
    <name evidence="2" type="ORF">FM037_08955</name>
</gene>
<dbReference type="Proteomes" id="UP000315947">
    <property type="component" value="Chromosome"/>
</dbReference>
<organism evidence="2 3">
    <name type="scientific">Shewanella psychropiezotolerans</name>
    <dbReference type="NCBI Taxonomy" id="2593655"/>
    <lineage>
        <taxon>Bacteria</taxon>
        <taxon>Pseudomonadati</taxon>
        <taxon>Pseudomonadota</taxon>
        <taxon>Gammaproteobacteria</taxon>
        <taxon>Alteromonadales</taxon>
        <taxon>Shewanellaceae</taxon>
        <taxon>Shewanella</taxon>
    </lineage>
</organism>
<keyword evidence="1" id="KW-1133">Transmembrane helix</keyword>
<evidence type="ECO:0000313" key="2">
    <source>
        <dbReference type="EMBL" id="QDO83333.1"/>
    </source>
</evidence>
<protein>
    <submittedName>
        <fullName evidence="2">Uncharacterized protein</fullName>
    </submittedName>
</protein>
<name>A0ABX5WW70_9GAMM</name>
<keyword evidence="1" id="KW-0812">Transmembrane</keyword>
<accession>A0ABX5WW70</accession>
<dbReference type="RefSeq" id="WP_144045712.1">
    <property type="nucleotide sequence ID" value="NZ_CP041614.1"/>
</dbReference>
<reference evidence="2 3" key="1">
    <citation type="submission" date="2019-07" db="EMBL/GenBank/DDBJ databases">
        <title>Shewanella sp. YLB-06 whole genomic sequence.</title>
        <authorList>
            <person name="Yu L."/>
        </authorList>
    </citation>
    <scope>NUCLEOTIDE SEQUENCE [LARGE SCALE GENOMIC DNA]</scope>
    <source>
        <strain evidence="2 3">YLB-06</strain>
    </source>
</reference>
<sequence>MKIITDSIWYCSHPEKLNFLEKNKGIYKLIFNSDESGKINLCINLKLQRKDESKNIPLAKFLIDKEYITHEGHYYVDYKDGNQYSIFYKNDMIYPFSDRVCSEHIVKQLKRFFSIKDTQTIVLGKEDLKLVKNEEIMIKMSTVIKIMLGIFTSSALASLAYFFL</sequence>
<evidence type="ECO:0000313" key="3">
    <source>
        <dbReference type="Proteomes" id="UP000315947"/>
    </source>
</evidence>
<proteinExistence type="predicted"/>
<feature type="transmembrane region" description="Helical" evidence="1">
    <location>
        <begin position="142"/>
        <end position="163"/>
    </location>
</feature>
<keyword evidence="1" id="KW-0472">Membrane</keyword>
<keyword evidence="3" id="KW-1185">Reference proteome</keyword>
<dbReference type="EMBL" id="CP041614">
    <property type="protein sequence ID" value="QDO83333.1"/>
    <property type="molecule type" value="Genomic_DNA"/>
</dbReference>